<dbReference type="InterPro" id="IPR027482">
    <property type="entry name" value="Sec1-like_dom2"/>
</dbReference>
<sequence length="602" mass="69082">MASRFPDVSLLSQFIKDRLIYQLENMPGQKDLVLDGELMKPLDRIVGASVLKAHGVAKIFKFDFTQKALPGCQQRLYIVRPRIEMMEHIARQVNCERSLEQKRTYRILMTPRKLNVCEEVLEREGVYGYVTVEEFILDLIPLDRDVLSLELSDFLPRFYLHNDFTWLNTVAKSLVHFQSVYRQIPFVCGIGRAAKKIHEMMLSMTEYHQKTEDEHFEIGKLFIIDRDVDFVTPLSSQLTYEGILDETFGIQSGYIEFTKEITGKDKPTRVLLSHQDEIYDQIRNKHFSTVFEFLSWKVKEVQSGYDKRHSLTTVGAMKNFVSNELKDLSHRHKTLAYHIGACEVVMARKTKSFENFEEIMQTEHSLLEGSDTKENINFIEECINRKFNCEQTLRLLCLLSLTNDGINSKHYKQLSIQFIQTYGFDMLPTLHNLRKLHLFMEQEQSLSKPLGKMAAGVAAMAKRSSYQALVKKLNLVPKSAEDINLKSPRDMSYVFSGAYTPTSCRLVEEVLTRNGFTGLEDVTKLLPGETFCSIRSPIPKGKSKGSPDYPAARVVMVFFLGGCTFAEIAALRLLGREKGYQFLIATTCITNGSRMIQSFMDN</sequence>
<dbReference type="Gene3D" id="3.40.50.1910">
    <property type="match status" value="2"/>
</dbReference>
<evidence type="ECO:0000256" key="1">
    <source>
        <dbReference type="ARBA" id="ARBA00009884"/>
    </source>
</evidence>
<dbReference type="Proteomes" id="UP000515154">
    <property type="component" value="Linkage group LG12"/>
</dbReference>
<dbReference type="Gene3D" id="1.25.40.850">
    <property type="match status" value="1"/>
</dbReference>
<protein>
    <submittedName>
        <fullName evidence="3">Vacuolar protein sorting-associated protein 33B-like</fullName>
    </submittedName>
</protein>
<dbReference type="SUPFAM" id="SSF56815">
    <property type="entry name" value="Sec1/munc18-like (SM) proteins"/>
    <property type="match status" value="1"/>
</dbReference>
<dbReference type="InterPro" id="IPR001619">
    <property type="entry name" value="Sec1-like"/>
</dbReference>
<dbReference type="PANTHER" id="PTHR11679">
    <property type="entry name" value="VESICLE PROTEIN SORTING-ASSOCIATED"/>
    <property type="match status" value="1"/>
</dbReference>
<dbReference type="Gene3D" id="3.40.50.2060">
    <property type="match status" value="1"/>
</dbReference>
<comment type="similarity">
    <text evidence="1">Belongs to the STXBP/unc-18/SEC1 family.</text>
</comment>
<dbReference type="RefSeq" id="XP_029643606.1">
    <property type="nucleotide sequence ID" value="XM_029787746.2"/>
</dbReference>
<accession>A0A6P7T0R5</accession>
<dbReference type="GO" id="GO:0016192">
    <property type="term" value="P:vesicle-mediated transport"/>
    <property type="evidence" value="ECO:0007669"/>
    <property type="project" value="InterPro"/>
</dbReference>
<dbReference type="Pfam" id="PF00995">
    <property type="entry name" value="Sec1"/>
    <property type="match status" value="1"/>
</dbReference>
<proteinExistence type="inferred from homology"/>
<keyword evidence="2" id="KW-1185">Reference proteome</keyword>
<dbReference type="InterPro" id="IPR043154">
    <property type="entry name" value="Sec-1-like_dom1"/>
</dbReference>
<dbReference type="KEGG" id="osn:115218001"/>
<name>A0A6P7T0R5_9MOLL</name>
<evidence type="ECO:0000313" key="3">
    <source>
        <dbReference type="RefSeq" id="XP_029643606.1"/>
    </source>
</evidence>
<evidence type="ECO:0000313" key="2">
    <source>
        <dbReference type="Proteomes" id="UP000515154"/>
    </source>
</evidence>
<dbReference type="PIRSF" id="PIRSF005715">
    <property type="entry name" value="VPS45_Sec1"/>
    <property type="match status" value="1"/>
</dbReference>
<gene>
    <name evidence="3" type="primary">LOC115218001</name>
</gene>
<dbReference type="InterPro" id="IPR036045">
    <property type="entry name" value="Sec1-like_sf"/>
</dbReference>
<dbReference type="InterPro" id="IPR043155">
    <property type="entry name" value="VPS33_dom3b"/>
</dbReference>
<dbReference type="AlphaFoldDB" id="A0A6P7T0R5"/>
<organism evidence="2 3">
    <name type="scientific">Octopus sinensis</name>
    <name type="common">East Asian common octopus</name>
    <dbReference type="NCBI Taxonomy" id="2607531"/>
    <lineage>
        <taxon>Eukaryota</taxon>
        <taxon>Metazoa</taxon>
        <taxon>Spiralia</taxon>
        <taxon>Lophotrochozoa</taxon>
        <taxon>Mollusca</taxon>
        <taxon>Cephalopoda</taxon>
        <taxon>Coleoidea</taxon>
        <taxon>Octopodiformes</taxon>
        <taxon>Octopoda</taxon>
        <taxon>Incirrata</taxon>
        <taxon>Octopodidae</taxon>
        <taxon>Octopus</taxon>
    </lineage>
</organism>
<reference evidence="3" key="1">
    <citation type="submission" date="2025-08" db="UniProtKB">
        <authorList>
            <consortium name="RefSeq"/>
        </authorList>
    </citation>
    <scope>IDENTIFICATION</scope>
</reference>